<evidence type="ECO:0000256" key="1">
    <source>
        <dbReference type="ARBA" id="ARBA00022679"/>
    </source>
</evidence>
<dbReference type="PANTHER" id="PTHR43793:SF1">
    <property type="entry name" value="FAD SYNTHASE"/>
    <property type="match status" value="1"/>
</dbReference>
<evidence type="ECO:0000256" key="2">
    <source>
        <dbReference type="ARBA" id="ARBA00022695"/>
    </source>
</evidence>
<dbReference type="EMBL" id="PCTU01000088">
    <property type="protein sequence ID" value="PIP87874.1"/>
    <property type="molecule type" value="Genomic_DNA"/>
</dbReference>
<evidence type="ECO:0000259" key="3">
    <source>
        <dbReference type="Pfam" id="PF01467"/>
    </source>
</evidence>
<reference evidence="4 5" key="1">
    <citation type="submission" date="2017-09" db="EMBL/GenBank/DDBJ databases">
        <title>Depth-based differentiation of microbial function through sediment-hosted aquifers and enrichment of novel symbionts in the deep terrestrial subsurface.</title>
        <authorList>
            <person name="Probst A.J."/>
            <person name="Ladd B."/>
            <person name="Jarett J.K."/>
            <person name="Geller-Mcgrath D.E."/>
            <person name="Sieber C.M."/>
            <person name="Emerson J.B."/>
            <person name="Anantharaman K."/>
            <person name="Thomas B.C."/>
            <person name="Malmstrom R."/>
            <person name="Stieglmeier M."/>
            <person name="Klingl A."/>
            <person name="Woyke T."/>
            <person name="Ryan C.M."/>
            <person name="Banfield J.F."/>
        </authorList>
    </citation>
    <scope>NUCLEOTIDE SEQUENCE [LARGE SCALE GENOMIC DNA]</scope>
    <source>
        <strain evidence="4">CG22_combo_CG10-13_8_21_14_all_01_47_9</strain>
    </source>
</reference>
<evidence type="ECO:0000313" key="4">
    <source>
        <dbReference type="EMBL" id="PIP87874.1"/>
    </source>
</evidence>
<proteinExistence type="predicted"/>
<dbReference type="GO" id="GO:0016779">
    <property type="term" value="F:nucleotidyltransferase activity"/>
    <property type="evidence" value="ECO:0007669"/>
    <property type="project" value="UniProtKB-KW"/>
</dbReference>
<dbReference type="InterPro" id="IPR004821">
    <property type="entry name" value="Cyt_trans-like"/>
</dbReference>
<dbReference type="NCBIfam" id="TIGR00125">
    <property type="entry name" value="cyt_tran_rel"/>
    <property type="match status" value="1"/>
</dbReference>
<dbReference type="Pfam" id="PF01467">
    <property type="entry name" value="CTP_transf_like"/>
    <property type="match status" value="1"/>
</dbReference>
<organism evidence="4 5">
    <name type="scientific">Candidatus Beckwithbacteria bacterium CG22_combo_CG10-13_8_21_14_all_01_47_9</name>
    <dbReference type="NCBI Taxonomy" id="1974496"/>
    <lineage>
        <taxon>Bacteria</taxon>
        <taxon>Candidatus Beckwithiibacteriota</taxon>
    </lineage>
</organism>
<dbReference type="InterPro" id="IPR050385">
    <property type="entry name" value="Archaeal_FAD_synthase"/>
</dbReference>
<keyword evidence="1" id="KW-0808">Transferase</keyword>
<comment type="caution">
    <text evidence="4">The sequence shown here is derived from an EMBL/GenBank/DDBJ whole genome shotgun (WGS) entry which is preliminary data.</text>
</comment>
<name>A0A2H0E0A9_9BACT</name>
<dbReference type="PANTHER" id="PTHR43793">
    <property type="entry name" value="FAD SYNTHASE"/>
    <property type="match status" value="1"/>
</dbReference>
<dbReference type="InterPro" id="IPR014729">
    <property type="entry name" value="Rossmann-like_a/b/a_fold"/>
</dbReference>
<protein>
    <recommendedName>
        <fullName evidence="3">Cytidyltransferase-like domain-containing protein</fullName>
    </recommendedName>
</protein>
<sequence>MVQTILTQLENVAYRLQLWYMKPKMTSERVSRHFAFFHPRPTGKIVMEEYRKRLQGPTLKILITGCFDVLHIEHKKFLRAAKALGGRLLVGVETDARVRQLKGPGRPVNQLAVRLRALRRLGIVDEVFTLPNQFNDLNHFTNLIKKLRPDILAVSSSTPNLSVKRQIMKRFSGRVVVVLPHNPKISTTAMLKS</sequence>
<feature type="domain" description="Cytidyltransferase-like" evidence="3">
    <location>
        <begin position="63"/>
        <end position="158"/>
    </location>
</feature>
<accession>A0A2H0E0A9</accession>
<gene>
    <name evidence="4" type="ORF">COW80_03430</name>
</gene>
<keyword evidence="2" id="KW-0548">Nucleotidyltransferase</keyword>
<dbReference type="Proteomes" id="UP000229981">
    <property type="component" value="Unassembled WGS sequence"/>
</dbReference>
<evidence type="ECO:0000313" key="5">
    <source>
        <dbReference type="Proteomes" id="UP000229981"/>
    </source>
</evidence>
<dbReference type="SUPFAM" id="SSF52374">
    <property type="entry name" value="Nucleotidylyl transferase"/>
    <property type="match status" value="1"/>
</dbReference>
<dbReference type="Gene3D" id="3.40.50.620">
    <property type="entry name" value="HUPs"/>
    <property type="match status" value="1"/>
</dbReference>
<dbReference type="AlphaFoldDB" id="A0A2H0E0A9"/>